<dbReference type="PANTHER" id="PTHR36966:SF1">
    <property type="entry name" value="REP-ASSOCIATED TYROSINE TRANSPOSASE"/>
    <property type="match status" value="1"/>
</dbReference>
<evidence type="ECO:0000313" key="2">
    <source>
        <dbReference type="EMBL" id="MEP0949387.1"/>
    </source>
</evidence>
<dbReference type="EMBL" id="JAMPKX010000011">
    <property type="protein sequence ID" value="MEP0949387.1"/>
    <property type="molecule type" value="Genomic_DNA"/>
</dbReference>
<protein>
    <submittedName>
        <fullName evidence="2">Transposase</fullName>
    </submittedName>
</protein>
<comment type="caution">
    <text evidence="2">The sequence shown here is derived from an EMBL/GenBank/DDBJ whole genome shotgun (WGS) entry which is preliminary data.</text>
</comment>
<organism evidence="2 3">
    <name type="scientific">Leptolyngbya subtilissima DQ-A4</name>
    <dbReference type="NCBI Taxonomy" id="2933933"/>
    <lineage>
        <taxon>Bacteria</taxon>
        <taxon>Bacillati</taxon>
        <taxon>Cyanobacteriota</taxon>
        <taxon>Cyanophyceae</taxon>
        <taxon>Leptolyngbyales</taxon>
        <taxon>Leptolyngbyaceae</taxon>
        <taxon>Leptolyngbya group</taxon>
        <taxon>Leptolyngbya</taxon>
    </lineage>
</organism>
<accession>A0ABV0K9E3</accession>
<feature type="domain" description="Transposase IS200-like" evidence="1">
    <location>
        <begin position="21"/>
        <end position="165"/>
    </location>
</feature>
<dbReference type="Gene3D" id="3.30.70.1290">
    <property type="entry name" value="Transposase IS200-like"/>
    <property type="match status" value="1"/>
</dbReference>
<dbReference type="InterPro" id="IPR002686">
    <property type="entry name" value="Transposase_17"/>
</dbReference>
<dbReference type="SUPFAM" id="SSF143422">
    <property type="entry name" value="Transposase IS200-like"/>
    <property type="match status" value="1"/>
</dbReference>
<sequence>MKYNPDKHHRRSLRLKGYDYSSAGAYFITICTFQRHCLFGQVVNGEMQISEFGSIATECWQAIPEHFPHIELDGYIVMPNHVHGILFAEDPRGGIALQCPYTSAFGKMSSGSISTVVRSYKSATTKRINTLRDAAGTPVWQRNYYDHIIRNERSLQHMRHYITNNPVSWADDQLHPCNPSKW</sequence>
<dbReference type="InterPro" id="IPR052715">
    <property type="entry name" value="RAYT_transposase"/>
</dbReference>
<dbReference type="InterPro" id="IPR036515">
    <property type="entry name" value="Transposase_17_sf"/>
</dbReference>
<gene>
    <name evidence="2" type="ORF">NC992_21075</name>
</gene>
<dbReference type="PANTHER" id="PTHR36966">
    <property type="entry name" value="REP-ASSOCIATED TYROSINE TRANSPOSASE"/>
    <property type="match status" value="1"/>
</dbReference>
<dbReference type="RefSeq" id="WP_190705019.1">
    <property type="nucleotide sequence ID" value="NZ_JAMPKX010000011.1"/>
</dbReference>
<proteinExistence type="predicted"/>
<reference evidence="2 3" key="1">
    <citation type="submission" date="2022-04" db="EMBL/GenBank/DDBJ databases">
        <title>Positive selection, recombination, and allopatry shape intraspecific diversity of widespread and dominant cyanobacteria.</title>
        <authorList>
            <person name="Wei J."/>
            <person name="Shu W."/>
            <person name="Hu C."/>
        </authorList>
    </citation>
    <scope>NUCLEOTIDE SEQUENCE [LARGE SCALE GENOMIC DNA]</scope>
    <source>
        <strain evidence="2 3">DQ-A4</strain>
    </source>
</reference>
<evidence type="ECO:0000259" key="1">
    <source>
        <dbReference type="SMART" id="SM01321"/>
    </source>
</evidence>
<name>A0ABV0K9E3_9CYAN</name>
<dbReference type="Proteomes" id="UP001482513">
    <property type="component" value="Unassembled WGS sequence"/>
</dbReference>
<dbReference type="SMART" id="SM01321">
    <property type="entry name" value="Y1_Tnp"/>
    <property type="match status" value="1"/>
</dbReference>
<evidence type="ECO:0000313" key="3">
    <source>
        <dbReference type="Proteomes" id="UP001482513"/>
    </source>
</evidence>
<keyword evidence="3" id="KW-1185">Reference proteome</keyword>